<evidence type="ECO:0000256" key="2">
    <source>
        <dbReference type="PIRSR" id="PIRSR002825-1"/>
    </source>
</evidence>
<feature type="signal peptide" evidence="3">
    <location>
        <begin position="1"/>
        <end position="20"/>
    </location>
</feature>
<dbReference type="AlphaFoldDB" id="A0AAW7XR08"/>
<feature type="binding site" evidence="2">
    <location>
        <position position="213"/>
    </location>
    <ligand>
        <name>Fe cation</name>
        <dbReference type="ChEBI" id="CHEBI:24875"/>
    </ligand>
</feature>
<dbReference type="InterPro" id="IPR026045">
    <property type="entry name" value="Ferric-bd"/>
</dbReference>
<gene>
    <name evidence="4" type="ORF">Q4494_00350</name>
</gene>
<evidence type="ECO:0000313" key="5">
    <source>
        <dbReference type="Proteomes" id="UP001169823"/>
    </source>
</evidence>
<keyword evidence="1 3" id="KW-0732">Signal</keyword>
<organism evidence="4 5">
    <name type="scientific">Celeribacter halophilus</name>
    <dbReference type="NCBI Taxonomy" id="576117"/>
    <lineage>
        <taxon>Bacteria</taxon>
        <taxon>Pseudomonadati</taxon>
        <taxon>Pseudomonadota</taxon>
        <taxon>Alphaproteobacteria</taxon>
        <taxon>Rhodobacterales</taxon>
        <taxon>Roseobacteraceae</taxon>
        <taxon>Celeribacter</taxon>
    </lineage>
</organism>
<comment type="caution">
    <text evidence="4">The sequence shown here is derived from an EMBL/GenBank/DDBJ whole genome shotgun (WGS) entry which is preliminary data.</text>
</comment>
<dbReference type="GO" id="GO:0046872">
    <property type="term" value="F:metal ion binding"/>
    <property type="evidence" value="ECO:0007669"/>
    <property type="project" value="UniProtKB-KW"/>
</dbReference>
<evidence type="ECO:0000313" key="4">
    <source>
        <dbReference type="EMBL" id="MDO6455512.1"/>
    </source>
</evidence>
<dbReference type="InterPro" id="IPR006059">
    <property type="entry name" value="SBP"/>
</dbReference>
<dbReference type="PANTHER" id="PTHR30006:SF2">
    <property type="entry name" value="ABC TRANSPORTER SUBSTRATE-BINDING PROTEIN"/>
    <property type="match status" value="1"/>
</dbReference>
<dbReference type="Pfam" id="PF13416">
    <property type="entry name" value="SBP_bac_8"/>
    <property type="match status" value="1"/>
</dbReference>
<dbReference type="GO" id="GO:0030976">
    <property type="term" value="F:thiamine pyrophosphate binding"/>
    <property type="evidence" value="ECO:0007669"/>
    <property type="project" value="TreeGrafter"/>
</dbReference>
<dbReference type="RefSeq" id="WP_303493920.1">
    <property type="nucleotide sequence ID" value="NZ_JAUOPJ010000001.1"/>
</dbReference>
<dbReference type="Gene3D" id="3.40.190.10">
    <property type="entry name" value="Periplasmic binding protein-like II"/>
    <property type="match status" value="2"/>
</dbReference>
<sequence>MFKKIATPAIVMMAAAAASADDLTVYSAGPKPLSAALAEAFTAKTGITVNLFQSTSGKVMARYEAEKANPQADVLISASWGHAITLSDAGELLPYTSPNADTVPASLKTEDYVAQGAAAIAMVYNTSLGLPAPAEWSDLTDEAYKDMVTMPDPSASGAALSLVQGLASQDADAAWSLMGALKDNGMIVPGANAAALNPVLSGARGVVFGAVDYIALGQKAKGEAIEVVYPESGTVLAPRPIMIPATTDQADEAKQFMDFVLSDEGQALVADRLILPARTDISSKRAGWDELSLIDFDYVKAAAESEDTIAAFKAAVE</sequence>
<evidence type="ECO:0000256" key="1">
    <source>
        <dbReference type="ARBA" id="ARBA00022729"/>
    </source>
</evidence>
<proteinExistence type="predicted"/>
<keyword evidence="2" id="KW-0408">Iron</keyword>
<keyword evidence="2" id="KW-0479">Metal-binding</keyword>
<dbReference type="GO" id="GO:0015888">
    <property type="term" value="P:thiamine transport"/>
    <property type="evidence" value="ECO:0007669"/>
    <property type="project" value="TreeGrafter"/>
</dbReference>
<name>A0AAW7XR08_9RHOB</name>
<dbReference type="CDD" id="cd13547">
    <property type="entry name" value="PBP2_Fbp_like_2"/>
    <property type="match status" value="1"/>
</dbReference>
<accession>A0AAW7XR08</accession>
<evidence type="ECO:0000256" key="3">
    <source>
        <dbReference type="SAM" id="SignalP"/>
    </source>
</evidence>
<dbReference type="SUPFAM" id="SSF53850">
    <property type="entry name" value="Periplasmic binding protein-like II"/>
    <property type="match status" value="1"/>
</dbReference>
<dbReference type="Proteomes" id="UP001169823">
    <property type="component" value="Unassembled WGS sequence"/>
</dbReference>
<dbReference type="PANTHER" id="PTHR30006">
    <property type="entry name" value="THIAMINE-BINDING PERIPLASMIC PROTEIN-RELATED"/>
    <property type="match status" value="1"/>
</dbReference>
<feature type="chain" id="PRO_5043454330" evidence="3">
    <location>
        <begin position="21"/>
        <end position="317"/>
    </location>
</feature>
<reference evidence="4" key="1">
    <citation type="submission" date="2023-07" db="EMBL/GenBank/DDBJ databases">
        <title>Genome content predicts the carbon catabolic preferences of heterotrophic bacteria.</title>
        <authorList>
            <person name="Gralka M."/>
        </authorList>
    </citation>
    <scope>NUCLEOTIDE SEQUENCE</scope>
    <source>
        <strain evidence="4">I2M02</strain>
    </source>
</reference>
<dbReference type="PIRSF" id="PIRSF002825">
    <property type="entry name" value="CfbpA"/>
    <property type="match status" value="1"/>
</dbReference>
<dbReference type="GO" id="GO:0030975">
    <property type="term" value="F:thiamine binding"/>
    <property type="evidence" value="ECO:0007669"/>
    <property type="project" value="TreeGrafter"/>
</dbReference>
<protein>
    <submittedName>
        <fullName evidence="4">ABC transporter substrate-binding protein</fullName>
    </submittedName>
</protein>
<dbReference type="EMBL" id="JAUOPJ010000001">
    <property type="protein sequence ID" value="MDO6455512.1"/>
    <property type="molecule type" value="Genomic_DNA"/>
</dbReference>
<dbReference type="GO" id="GO:0030288">
    <property type="term" value="C:outer membrane-bounded periplasmic space"/>
    <property type="evidence" value="ECO:0007669"/>
    <property type="project" value="TreeGrafter"/>
</dbReference>